<evidence type="ECO:0000256" key="9">
    <source>
        <dbReference type="PROSITE-ProRule" id="PRU00282"/>
    </source>
</evidence>
<keyword evidence="3 10" id="KW-0813">Transport</keyword>
<evidence type="ECO:0000256" key="3">
    <source>
        <dbReference type="ARBA" id="ARBA00022448"/>
    </source>
</evidence>
<dbReference type="Pfam" id="PF00153">
    <property type="entry name" value="Mito_carr"/>
    <property type="match status" value="3"/>
</dbReference>
<evidence type="ECO:0000256" key="7">
    <source>
        <dbReference type="ARBA" id="ARBA00023128"/>
    </source>
</evidence>
<feature type="repeat" description="Solcar" evidence="9">
    <location>
        <begin position="3"/>
        <end position="87"/>
    </location>
</feature>
<gene>
    <name evidence="12" type="ORF">AB1Y20_021251</name>
</gene>
<evidence type="ECO:0000256" key="2">
    <source>
        <dbReference type="ARBA" id="ARBA00006375"/>
    </source>
</evidence>
<dbReference type="PANTHER" id="PTHR45624:SF10">
    <property type="entry name" value="SLC (SOLUTE CARRIER) HOMOLOG"/>
    <property type="match status" value="1"/>
</dbReference>
<proteinExistence type="inferred from homology"/>
<comment type="subcellular location">
    <subcellularLocation>
        <location evidence="1">Mitochondrion membrane</location>
        <topology evidence="1">Multi-pass membrane protein</topology>
    </subcellularLocation>
</comment>
<dbReference type="Gene3D" id="1.50.40.10">
    <property type="entry name" value="Mitochondrial carrier domain"/>
    <property type="match status" value="2"/>
</dbReference>
<keyword evidence="4 9" id="KW-0812">Transmembrane</keyword>
<dbReference type="PANTHER" id="PTHR45624">
    <property type="entry name" value="MITOCHONDRIAL BASIC AMINO ACIDS TRANSPORTER-RELATED"/>
    <property type="match status" value="1"/>
</dbReference>
<keyword evidence="7" id="KW-0496">Mitochondrion</keyword>
<dbReference type="SUPFAM" id="SSF103506">
    <property type="entry name" value="Mitochondrial carrier"/>
    <property type="match status" value="1"/>
</dbReference>
<dbReference type="GO" id="GO:0031966">
    <property type="term" value="C:mitochondrial membrane"/>
    <property type="evidence" value="ECO:0007669"/>
    <property type="project" value="UniProtKB-SubCell"/>
</dbReference>
<dbReference type="InterPro" id="IPR050567">
    <property type="entry name" value="Mitochondrial_Carrier"/>
</dbReference>
<organism evidence="12 13">
    <name type="scientific">Prymnesium parvum</name>
    <name type="common">Toxic golden alga</name>
    <dbReference type="NCBI Taxonomy" id="97485"/>
    <lineage>
        <taxon>Eukaryota</taxon>
        <taxon>Haptista</taxon>
        <taxon>Haptophyta</taxon>
        <taxon>Prymnesiophyceae</taxon>
        <taxon>Prymnesiales</taxon>
        <taxon>Prymnesiaceae</taxon>
        <taxon>Prymnesium</taxon>
    </lineage>
</organism>
<keyword evidence="6 11" id="KW-1133">Transmembrane helix</keyword>
<name>A0AB34JK41_PRYPA</name>
<accession>A0AB34JK41</accession>
<dbReference type="AlphaFoldDB" id="A0AB34JK41"/>
<dbReference type="InterPro" id="IPR018108">
    <property type="entry name" value="MCP_transmembrane"/>
</dbReference>
<comment type="similarity">
    <text evidence="2 10">Belongs to the mitochondrial carrier (TC 2.A.29) family.</text>
</comment>
<evidence type="ECO:0000256" key="6">
    <source>
        <dbReference type="ARBA" id="ARBA00022989"/>
    </source>
</evidence>
<feature type="repeat" description="Solcar" evidence="9">
    <location>
        <begin position="179"/>
        <end position="268"/>
    </location>
</feature>
<keyword evidence="13" id="KW-1185">Reference proteome</keyword>
<comment type="caution">
    <text evidence="12">The sequence shown here is derived from an EMBL/GenBank/DDBJ whole genome shotgun (WGS) entry which is preliminary data.</text>
</comment>
<evidence type="ECO:0000313" key="13">
    <source>
        <dbReference type="Proteomes" id="UP001515480"/>
    </source>
</evidence>
<evidence type="ECO:0000313" key="12">
    <source>
        <dbReference type="EMBL" id="KAL1521592.1"/>
    </source>
</evidence>
<evidence type="ECO:0000256" key="8">
    <source>
        <dbReference type="ARBA" id="ARBA00023136"/>
    </source>
</evidence>
<evidence type="ECO:0000256" key="1">
    <source>
        <dbReference type="ARBA" id="ARBA00004225"/>
    </source>
</evidence>
<keyword evidence="8 9" id="KW-0472">Membrane</keyword>
<dbReference type="EMBL" id="JBGBPQ010000007">
    <property type="protein sequence ID" value="KAL1521592.1"/>
    <property type="molecule type" value="Genomic_DNA"/>
</dbReference>
<feature type="transmembrane region" description="Helical" evidence="11">
    <location>
        <begin position="63"/>
        <end position="81"/>
    </location>
</feature>
<dbReference type="InterPro" id="IPR023395">
    <property type="entry name" value="MCP_dom_sf"/>
</dbReference>
<dbReference type="PROSITE" id="PS50920">
    <property type="entry name" value="SOLCAR"/>
    <property type="match status" value="3"/>
</dbReference>
<sequence length="270" mass="28111">MAAGVLAEVAASTAAGCVSTALGHPLDCIKVQLQAAQSAELGTLRCAVQMLQDGGVRAFGRGLASPLANAVLMNSVMFVAFAEARRRMPDGAVGGLLAGGFSGLVSAFLSTPFDLVKIQMQLGAKESAGRMVRRLLRTQAHSLFTGHTANMLREGVFTAVYLGLYDTLRSLMTDSSGHAPLMLVAAASASTGALAWVTAYPFDAVKSLQQAQPLSSSSAARLSFLGATRQLYARGGYAAFYRGVSASTARAILVTCSRLVTYEFVTSSLT</sequence>
<evidence type="ECO:0000256" key="10">
    <source>
        <dbReference type="RuleBase" id="RU000488"/>
    </source>
</evidence>
<evidence type="ECO:0000256" key="5">
    <source>
        <dbReference type="ARBA" id="ARBA00022737"/>
    </source>
</evidence>
<protein>
    <submittedName>
        <fullName evidence="12">Uncharacterized protein</fullName>
    </submittedName>
</protein>
<feature type="repeat" description="Solcar" evidence="9">
    <location>
        <begin position="90"/>
        <end position="171"/>
    </location>
</feature>
<evidence type="ECO:0000256" key="11">
    <source>
        <dbReference type="SAM" id="Phobius"/>
    </source>
</evidence>
<evidence type="ECO:0000256" key="4">
    <source>
        <dbReference type="ARBA" id="ARBA00022692"/>
    </source>
</evidence>
<keyword evidence="5" id="KW-0677">Repeat</keyword>
<feature type="transmembrane region" description="Helical" evidence="11">
    <location>
        <begin position="181"/>
        <end position="202"/>
    </location>
</feature>
<feature type="transmembrane region" description="Helical" evidence="11">
    <location>
        <begin position="93"/>
        <end position="113"/>
    </location>
</feature>
<reference evidence="12 13" key="1">
    <citation type="journal article" date="2024" name="Science">
        <title>Giant polyketide synthase enzymes in the biosynthesis of giant marine polyether toxins.</title>
        <authorList>
            <person name="Fallon T.R."/>
            <person name="Shende V.V."/>
            <person name="Wierzbicki I.H."/>
            <person name="Pendleton A.L."/>
            <person name="Watervoot N.F."/>
            <person name="Auber R.P."/>
            <person name="Gonzalez D.J."/>
            <person name="Wisecaver J.H."/>
            <person name="Moore B.S."/>
        </authorList>
    </citation>
    <scope>NUCLEOTIDE SEQUENCE [LARGE SCALE GENOMIC DNA]</scope>
    <source>
        <strain evidence="12 13">12B1</strain>
    </source>
</reference>
<dbReference type="Proteomes" id="UP001515480">
    <property type="component" value="Unassembled WGS sequence"/>
</dbReference>
<dbReference type="GO" id="GO:0022857">
    <property type="term" value="F:transmembrane transporter activity"/>
    <property type="evidence" value="ECO:0007669"/>
    <property type="project" value="TreeGrafter"/>
</dbReference>